<evidence type="ECO:0000256" key="1">
    <source>
        <dbReference type="SAM" id="Phobius"/>
    </source>
</evidence>
<dbReference type="OrthoDB" id="7950193at2759"/>
<reference evidence="2" key="1">
    <citation type="submission" date="2020-11" db="EMBL/GenBank/DDBJ databases">
        <authorList>
            <person name="Whitehead M."/>
        </authorList>
    </citation>
    <scope>NUCLEOTIDE SEQUENCE</scope>
    <source>
        <strain evidence="2">EGII</strain>
    </source>
</reference>
<name>A0A811VAD1_CERCA</name>
<sequence>MHNHNYYSHIILTVLLFFHISLTFCRPQEADTNGETTEPLRNGRYVPELHGAHLGKYRHDESGTYRHVKVPYDGGYGDRGLMYIHDEPALPPRRPGEVGGLRLVPKIICAFL</sequence>
<proteinExistence type="predicted"/>
<keyword evidence="3" id="KW-1185">Reference proteome</keyword>
<organism evidence="2 3">
    <name type="scientific">Ceratitis capitata</name>
    <name type="common">Mediterranean fruit fly</name>
    <name type="synonym">Tephritis capitata</name>
    <dbReference type="NCBI Taxonomy" id="7213"/>
    <lineage>
        <taxon>Eukaryota</taxon>
        <taxon>Metazoa</taxon>
        <taxon>Ecdysozoa</taxon>
        <taxon>Arthropoda</taxon>
        <taxon>Hexapoda</taxon>
        <taxon>Insecta</taxon>
        <taxon>Pterygota</taxon>
        <taxon>Neoptera</taxon>
        <taxon>Endopterygota</taxon>
        <taxon>Diptera</taxon>
        <taxon>Brachycera</taxon>
        <taxon>Muscomorpha</taxon>
        <taxon>Tephritoidea</taxon>
        <taxon>Tephritidae</taxon>
        <taxon>Ceratitis</taxon>
        <taxon>Ceratitis</taxon>
    </lineage>
</organism>
<dbReference type="Proteomes" id="UP000606786">
    <property type="component" value="Unassembled WGS sequence"/>
</dbReference>
<evidence type="ECO:0000313" key="3">
    <source>
        <dbReference type="Proteomes" id="UP000606786"/>
    </source>
</evidence>
<protein>
    <submittedName>
        <fullName evidence="2">(Mediterranean fruit fly) hypothetical protein</fullName>
    </submittedName>
</protein>
<feature type="transmembrane region" description="Helical" evidence="1">
    <location>
        <begin position="6"/>
        <end position="25"/>
    </location>
</feature>
<accession>A0A811VAD1</accession>
<keyword evidence="1" id="KW-0812">Transmembrane</keyword>
<keyword evidence="1" id="KW-1133">Transmembrane helix</keyword>
<evidence type="ECO:0000313" key="2">
    <source>
        <dbReference type="EMBL" id="CAD7013198.1"/>
    </source>
</evidence>
<dbReference type="EMBL" id="CAJHJT010000056">
    <property type="protein sequence ID" value="CAD7013198.1"/>
    <property type="molecule type" value="Genomic_DNA"/>
</dbReference>
<dbReference type="AlphaFoldDB" id="A0A811VAD1"/>
<comment type="caution">
    <text evidence="2">The sequence shown here is derived from an EMBL/GenBank/DDBJ whole genome shotgun (WGS) entry which is preliminary data.</text>
</comment>
<gene>
    <name evidence="2" type="ORF">CCAP1982_LOCUS21269</name>
</gene>
<keyword evidence="1" id="KW-0472">Membrane</keyword>